<protein>
    <submittedName>
        <fullName evidence="1">Uncharacterized protein</fullName>
    </submittedName>
</protein>
<proteinExistence type="predicted"/>
<reference evidence="1 2" key="2">
    <citation type="submission" date="2020-06" db="EMBL/GenBank/DDBJ databases">
        <title>Complete Genome Sequence of Clostridium muelleri sp. nov. P21T, an Acid-Alcohol Producing Acetogen Isolated from Old Hay.</title>
        <authorList>
            <person name="Duncan K.E."/>
            <person name="Tanner R.S."/>
        </authorList>
    </citation>
    <scope>NUCLEOTIDE SEQUENCE [LARGE SCALE GENOMIC DNA]</scope>
    <source>
        <strain evidence="1 2">P21</strain>
    </source>
</reference>
<sequence>MMFLEAREAELHDQMTRIKSARAEGTNEKANYAIARVEGEVKGIREEYIIWLIYRNYDIMLIY</sequence>
<gene>
    <name evidence="1" type="ORF">HBE96_21095</name>
</gene>
<name>A0A7Y0HPI7_9CLOT</name>
<evidence type="ECO:0000313" key="1">
    <source>
        <dbReference type="EMBL" id="NMM65084.1"/>
    </source>
</evidence>
<accession>A0A7Y0HPI7</accession>
<organism evidence="1 2">
    <name type="scientific">Clostridium muellerianum</name>
    <dbReference type="NCBI Taxonomy" id="2716538"/>
    <lineage>
        <taxon>Bacteria</taxon>
        <taxon>Bacillati</taxon>
        <taxon>Bacillota</taxon>
        <taxon>Clostridia</taxon>
        <taxon>Eubacteriales</taxon>
        <taxon>Clostridiaceae</taxon>
        <taxon>Clostridium</taxon>
    </lineage>
</organism>
<keyword evidence="2" id="KW-1185">Reference proteome</keyword>
<comment type="caution">
    <text evidence="1">The sequence shown here is derived from an EMBL/GenBank/DDBJ whole genome shotgun (WGS) entry which is preliminary data.</text>
</comment>
<dbReference type="Proteomes" id="UP000537131">
    <property type="component" value="Unassembled WGS sequence"/>
</dbReference>
<reference evidence="1 2" key="1">
    <citation type="submission" date="2020-04" db="EMBL/GenBank/DDBJ databases">
        <authorList>
            <person name="Doyle D.A."/>
        </authorList>
    </citation>
    <scope>NUCLEOTIDE SEQUENCE [LARGE SCALE GENOMIC DNA]</scope>
    <source>
        <strain evidence="1 2">P21</strain>
    </source>
</reference>
<evidence type="ECO:0000313" key="2">
    <source>
        <dbReference type="Proteomes" id="UP000537131"/>
    </source>
</evidence>
<dbReference type="RefSeq" id="WP_169299676.1">
    <property type="nucleotide sequence ID" value="NZ_JABBNI010000063.1"/>
</dbReference>
<dbReference type="AlphaFoldDB" id="A0A7Y0HPI7"/>
<dbReference type="EMBL" id="JABBNI010000063">
    <property type="protein sequence ID" value="NMM65084.1"/>
    <property type="molecule type" value="Genomic_DNA"/>
</dbReference>